<keyword evidence="5" id="KW-0812">Transmembrane</keyword>
<feature type="transmembrane region" description="Helical" evidence="5">
    <location>
        <begin position="45"/>
        <end position="63"/>
    </location>
</feature>
<evidence type="ECO:0000259" key="6">
    <source>
        <dbReference type="PROSITE" id="PS50109"/>
    </source>
</evidence>
<evidence type="ECO:0000256" key="4">
    <source>
        <dbReference type="PROSITE-ProRule" id="PRU00169"/>
    </source>
</evidence>
<dbReference type="OrthoDB" id="9796100at2"/>
<dbReference type="Proteomes" id="UP000246077">
    <property type="component" value="Unassembled WGS sequence"/>
</dbReference>
<dbReference type="Pfam" id="PF02518">
    <property type="entry name" value="HATPase_c"/>
    <property type="match status" value="1"/>
</dbReference>
<dbReference type="SUPFAM" id="SSF47384">
    <property type="entry name" value="Homodimeric domain of signal transducing histidine kinase"/>
    <property type="match status" value="1"/>
</dbReference>
<dbReference type="SMART" id="SM00448">
    <property type="entry name" value="REC"/>
    <property type="match status" value="1"/>
</dbReference>
<dbReference type="SMART" id="SM00091">
    <property type="entry name" value="PAS"/>
    <property type="match status" value="2"/>
</dbReference>
<keyword evidence="8" id="KW-0808">Transferase</keyword>
<dbReference type="InterPro" id="IPR036097">
    <property type="entry name" value="HisK_dim/P_sf"/>
</dbReference>
<comment type="caution">
    <text evidence="8">The sequence shown here is derived from an EMBL/GenBank/DDBJ whole genome shotgun (WGS) entry which is preliminary data.</text>
</comment>
<dbReference type="AlphaFoldDB" id="A0A317E431"/>
<feature type="transmembrane region" description="Helical" evidence="5">
    <location>
        <begin position="21"/>
        <end position="39"/>
    </location>
</feature>
<dbReference type="SUPFAM" id="SSF55785">
    <property type="entry name" value="PYP-like sensor domain (PAS domain)"/>
    <property type="match status" value="2"/>
</dbReference>
<dbReference type="InterPro" id="IPR013656">
    <property type="entry name" value="PAS_4"/>
</dbReference>
<dbReference type="InterPro" id="IPR005467">
    <property type="entry name" value="His_kinase_dom"/>
</dbReference>
<dbReference type="SMART" id="SM00387">
    <property type="entry name" value="HATPase_c"/>
    <property type="match status" value="1"/>
</dbReference>
<dbReference type="Pfam" id="PF08448">
    <property type="entry name" value="PAS_4"/>
    <property type="match status" value="1"/>
</dbReference>
<protein>
    <recommendedName>
        <fullName evidence="2">histidine kinase</fullName>
        <ecNumber evidence="2">2.7.13.3</ecNumber>
    </recommendedName>
</protein>
<dbReference type="PANTHER" id="PTHR43065:SF42">
    <property type="entry name" value="TWO-COMPONENT SENSOR PPRA"/>
    <property type="match status" value="1"/>
</dbReference>
<dbReference type="PROSITE" id="PS50109">
    <property type="entry name" value="HIS_KIN"/>
    <property type="match status" value="1"/>
</dbReference>
<evidence type="ECO:0000256" key="3">
    <source>
        <dbReference type="ARBA" id="ARBA00022553"/>
    </source>
</evidence>
<dbReference type="PANTHER" id="PTHR43065">
    <property type="entry name" value="SENSOR HISTIDINE KINASE"/>
    <property type="match status" value="1"/>
</dbReference>
<dbReference type="FunFam" id="1.10.287.130:FF:000037">
    <property type="entry name" value="Hybrid sensor histidine kinase/response regulator"/>
    <property type="match status" value="1"/>
</dbReference>
<dbReference type="InterPro" id="IPR003661">
    <property type="entry name" value="HisK_dim/P_dom"/>
</dbReference>
<keyword evidence="9" id="KW-1185">Reference proteome</keyword>
<dbReference type="InterPro" id="IPR000014">
    <property type="entry name" value="PAS"/>
</dbReference>
<sequence length="794" mass="85862">MPDRHLDKLAVKQKPGRSFMPFLRGTLAGAGGALIGVGIATGDVLYGIVGGVAVAIPMMAITLRNSLTARRRRQSVEAMIEEIGPAMELSAVARAVIGPEGIVIQHNMPWAAMGLPRDTVPEPWVEAVERGQERRFALVPSGRQIEVVGRGLGTLAHYYLLTVRDVIEAPSIDPGIFEHADLGWFEMDPRGAVTAINATLANWLGRPIEDIYAGGLSIYEIFRPAAHADVGDDRYRADLLPVDDESFPVEVVLQGGAGGTAPRGGLIIDLREIVRSVEALAESAERFGRFIDDAPVGIAALTAEGRVEEANPVFAEMVAGRPEPEEVLGQDLRQMIDWPPDDDRAGADFAQVLAGADGASAELRFKATPSLTLRLFATRASRVHIGGERTTTRIVYMLDVSAQKALEEQFVQSQKMQAVGQLAGGIAHDFNNLLTAIIGFCDLLLTRHGPGDDSFPDVMQIKQNANRAANLVRQLLAFSRRQTLRPKIIDIRDTLNDLSTLLRRLIGANIRLDLQHAPDLGLVRVDPSQFDQVIINLVVNARDAMAEGGRITIKTRNLSRRELRRHPALQLPPGDYVMIEVADSGHGIPRDVLPKIFEPFFTTKEVGAGTGLGLSTVYGIVKQTGGSITVDSEPGQGTTFRIALPRHVGGAEADTEAAAEAPEKPETAAAPGNETVLIVEDEDAVRNFSVRALRRQGYQVLEAPTGEEALEIIESGAARIELLISDVVMPTMDGPSLARRAQELLPDLKVILISGYAEEQFRKSLDPGLAFTFLAKPFSLKQLGALVREVLDGK</sequence>
<dbReference type="Pfam" id="PF00512">
    <property type="entry name" value="HisKA"/>
    <property type="match status" value="1"/>
</dbReference>
<feature type="modified residue" description="4-aspartylphosphate" evidence="4">
    <location>
        <position position="726"/>
    </location>
</feature>
<evidence type="ECO:0000256" key="5">
    <source>
        <dbReference type="SAM" id="Phobius"/>
    </source>
</evidence>
<feature type="domain" description="Histidine kinase" evidence="6">
    <location>
        <begin position="425"/>
        <end position="648"/>
    </location>
</feature>
<dbReference type="SUPFAM" id="SSF55874">
    <property type="entry name" value="ATPase domain of HSP90 chaperone/DNA topoisomerase II/histidine kinase"/>
    <property type="match status" value="1"/>
</dbReference>
<dbReference type="CDD" id="cd00130">
    <property type="entry name" value="PAS"/>
    <property type="match status" value="1"/>
</dbReference>
<dbReference type="EC" id="2.7.13.3" evidence="2"/>
<comment type="catalytic activity">
    <reaction evidence="1">
        <text>ATP + protein L-histidine = ADP + protein N-phospho-L-histidine.</text>
        <dbReference type="EC" id="2.7.13.3"/>
    </reaction>
</comment>
<dbReference type="Gene3D" id="3.30.450.20">
    <property type="entry name" value="PAS domain"/>
    <property type="match status" value="1"/>
</dbReference>
<name>A0A317E431_9PROT</name>
<organism evidence="8 9">
    <name type="scientific">Zavarzinia compransoris</name>
    <dbReference type="NCBI Taxonomy" id="1264899"/>
    <lineage>
        <taxon>Bacteria</taxon>
        <taxon>Pseudomonadati</taxon>
        <taxon>Pseudomonadota</taxon>
        <taxon>Alphaproteobacteria</taxon>
        <taxon>Rhodospirillales</taxon>
        <taxon>Zavarziniaceae</taxon>
        <taxon>Zavarzinia</taxon>
    </lineage>
</organism>
<evidence type="ECO:0000256" key="1">
    <source>
        <dbReference type="ARBA" id="ARBA00000085"/>
    </source>
</evidence>
<evidence type="ECO:0000313" key="8">
    <source>
        <dbReference type="EMBL" id="PWR19815.1"/>
    </source>
</evidence>
<dbReference type="GO" id="GO:0000155">
    <property type="term" value="F:phosphorelay sensor kinase activity"/>
    <property type="evidence" value="ECO:0007669"/>
    <property type="project" value="InterPro"/>
</dbReference>
<dbReference type="Gene3D" id="1.10.287.130">
    <property type="match status" value="1"/>
</dbReference>
<dbReference type="Gene3D" id="3.30.565.10">
    <property type="entry name" value="Histidine kinase-like ATPase, C-terminal domain"/>
    <property type="match status" value="1"/>
</dbReference>
<dbReference type="Gene3D" id="3.40.50.2300">
    <property type="match status" value="1"/>
</dbReference>
<dbReference type="InterPro" id="IPR036890">
    <property type="entry name" value="HATPase_C_sf"/>
</dbReference>
<gene>
    <name evidence="8" type="ORF">DKG75_15255</name>
</gene>
<evidence type="ECO:0000313" key="9">
    <source>
        <dbReference type="Proteomes" id="UP000246077"/>
    </source>
</evidence>
<dbReference type="InterPro" id="IPR003594">
    <property type="entry name" value="HATPase_dom"/>
</dbReference>
<dbReference type="RefSeq" id="WP_109921990.1">
    <property type="nucleotide sequence ID" value="NZ_QGLF01000004.1"/>
</dbReference>
<dbReference type="InterPro" id="IPR035965">
    <property type="entry name" value="PAS-like_dom_sf"/>
</dbReference>
<keyword evidence="8" id="KW-0418">Kinase</keyword>
<dbReference type="EMBL" id="QGLF01000004">
    <property type="protein sequence ID" value="PWR19815.1"/>
    <property type="molecule type" value="Genomic_DNA"/>
</dbReference>
<dbReference type="InterPro" id="IPR011006">
    <property type="entry name" value="CheY-like_superfamily"/>
</dbReference>
<reference evidence="9" key="1">
    <citation type="submission" date="2018-05" db="EMBL/GenBank/DDBJ databases">
        <title>Zavarzinia sp. HR-AS.</title>
        <authorList>
            <person name="Lee Y."/>
            <person name="Jeon C.O."/>
        </authorList>
    </citation>
    <scope>NUCLEOTIDE SEQUENCE [LARGE SCALE GENOMIC DNA]</scope>
    <source>
        <strain evidence="9">DSM 1231</strain>
    </source>
</reference>
<keyword evidence="3 4" id="KW-0597">Phosphoprotein</keyword>
<dbReference type="Pfam" id="PF00072">
    <property type="entry name" value="Response_reg"/>
    <property type="match status" value="1"/>
</dbReference>
<evidence type="ECO:0000256" key="2">
    <source>
        <dbReference type="ARBA" id="ARBA00012438"/>
    </source>
</evidence>
<dbReference type="InterPro" id="IPR004358">
    <property type="entry name" value="Sig_transdc_His_kin-like_C"/>
</dbReference>
<dbReference type="PRINTS" id="PR00344">
    <property type="entry name" value="BCTRLSENSOR"/>
</dbReference>
<dbReference type="SUPFAM" id="SSF52172">
    <property type="entry name" value="CheY-like"/>
    <property type="match status" value="1"/>
</dbReference>
<dbReference type="InterPro" id="IPR001789">
    <property type="entry name" value="Sig_transdc_resp-reg_receiver"/>
</dbReference>
<dbReference type="SMART" id="SM00388">
    <property type="entry name" value="HisKA"/>
    <property type="match status" value="1"/>
</dbReference>
<dbReference type="CDD" id="cd00082">
    <property type="entry name" value="HisKA"/>
    <property type="match status" value="1"/>
</dbReference>
<feature type="domain" description="Response regulatory" evidence="7">
    <location>
        <begin position="675"/>
        <end position="791"/>
    </location>
</feature>
<keyword evidence="5" id="KW-1133">Transmembrane helix</keyword>
<evidence type="ECO:0000259" key="7">
    <source>
        <dbReference type="PROSITE" id="PS50110"/>
    </source>
</evidence>
<keyword evidence="5" id="KW-0472">Membrane</keyword>
<proteinExistence type="predicted"/>
<dbReference type="PROSITE" id="PS50110">
    <property type="entry name" value="RESPONSE_REGULATORY"/>
    <property type="match status" value="1"/>
</dbReference>
<accession>A0A317E431</accession>